<sequence length="164" mass="18244">MKHETLMAIIDRANGQPVVQVPAFTYFAIAPHVEEAEVEVHYTTKTVNGPIYHSGTHTIFLIRNNDGICVAAIQDAGEWDLHWVVDPAYRGQGLLTAALRNELLPYLLRSRPWQQVTVSYGVAAEYYQASQKVARRAGFTAISTTDDEVVYRITAEDLVANPVS</sequence>
<reference evidence="2" key="1">
    <citation type="journal article" date="2019" name="Int. J. Syst. Evol. Microbiol.">
        <title>The Global Catalogue of Microorganisms (GCM) 10K type strain sequencing project: providing services to taxonomists for standard genome sequencing and annotation.</title>
        <authorList>
            <consortium name="The Broad Institute Genomics Platform"/>
            <consortium name="The Broad Institute Genome Sequencing Center for Infectious Disease"/>
            <person name="Wu L."/>
            <person name="Ma J."/>
        </authorList>
    </citation>
    <scope>NUCLEOTIDE SEQUENCE [LARGE SCALE GENOMIC DNA]</scope>
    <source>
        <strain evidence="2">CGMCC 1.15197</strain>
    </source>
</reference>
<evidence type="ECO:0008006" key="3">
    <source>
        <dbReference type="Google" id="ProtNLM"/>
    </source>
</evidence>
<dbReference type="InterPro" id="IPR016181">
    <property type="entry name" value="Acyl_CoA_acyltransferase"/>
</dbReference>
<evidence type="ECO:0000313" key="2">
    <source>
        <dbReference type="Proteomes" id="UP000632273"/>
    </source>
</evidence>
<dbReference type="EMBL" id="BMHT01000014">
    <property type="protein sequence ID" value="GGF28060.1"/>
    <property type="molecule type" value="Genomic_DNA"/>
</dbReference>
<dbReference type="SUPFAM" id="SSF55729">
    <property type="entry name" value="Acyl-CoA N-acyltransferases (Nat)"/>
    <property type="match status" value="1"/>
</dbReference>
<protein>
    <recommendedName>
        <fullName evidence="3">N-acetyltransferase</fullName>
    </recommendedName>
</protein>
<name>A0ABQ1UXR3_9BACT</name>
<dbReference type="Proteomes" id="UP000632273">
    <property type="component" value="Unassembled WGS sequence"/>
</dbReference>
<proteinExistence type="predicted"/>
<evidence type="ECO:0000313" key="1">
    <source>
        <dbReference type="EMBL" id="GGF28060.1"/>
    </source>
</evidence>
<dbReference type="RefSeq" id="WP_188816331.1">
    <property type="nucleotide sequence ID" value="NZ_BMHT01000014.1"/>
</dbReference>
<accession>A0ABQ1UXR3</accession>
<comment type="caution">
    <text evidence="1">The sequence shown here is derived from an EMBL/GenBank/DDBJ whole genome shotgun (WGS) entry which is preliminary data.</text>
</comment>
<gene>
    <name evidence="1" type="ORF">GCM10011383_44760</name>
</gene>
<dbReference type="Gene3D" id="3.40.630.30">
    <property type="match status" value="1"/>
</dbReference>
<organism evidence="1 2">
    <name type="scientific">Hymenobacter cavernae</name>
    <dbReference type="NCBI Taxonomy" id="2044852"/>
    <lineage>
        <taxon>Bacteria</taxon>
        <taxon>Pseudomonadati</taxon>
        <taxon>Bacteroidota</taxon>
        <taxon>Cytophagia</taxon>
        <taxon>Cytophagales</taxon>
        <taxon>Hymenobacteraceae</taxon>
        <taxon>Hymenobacter</taxon>
    </lineage>
</organism>
<keyword evidence="2" id="KW-1185">Reference proteome</keyword>